<dbReference type="InterPro" id="IPR036513">
    <property type="entry name" value="STAS_dom_sf"/>
</dbReference>
<organism evidence="4 5">
    <name type="scientific">Actinocatenispora rupis</name>
    <dbReference type="NCBI Taxonomy" id="519421"/>
    <lineage>
        <taxon>Bacteria</taxon>
        <taxon>Bacillati</taxon>
        <taxon>Actinomycetota</taxon>
        <taxon>Actinomycetes</taxon>
        <taxon>Micromonosporales</taxon>
        <taxon>Micromonosporaceae</taxon>
        <taxon>Actinocatenispora</taxon>
    </lineage>
</organism>
<evidence type="ECO:0000313" key="4">
    <source>
        <dbReference type="EMBL" id="GID16103.1"/>
    </source>
</evidence>
<dbReference type="PANTHER" id="PTHR33495">
    <property type="entry name" value="ANTI-SIGMA FACTOR ANTAGONIST TM_1081-RELATED-RELATED"/>
    <property type="match status" value="1"/>
</dbReference>
<reference evidence="4" key="1">
    <citation type="submission" date="2021-01" db="EMBL/GenBank/DDBJ databases">
        <title>Whole genome shotgun sequence of Actinocatenispora rupis NBRC 107355.</title>
        <authorList>
            <person name="Komaki H."/>
            <person name="Tamura T."/>
        </authorList>
    </citation>
    <scope>NUCLEOTIDE SEQUENCE</scope>
    <source>
        <strain evidence="4">NBRC 107355</strain>
    </source>
</reference>
<protein>
    <recommendedName>
        <fullName evidence="2">Anti-sigma factor antagonist</fullName>
    </recommendedName>
</protein>
<evidence type="ECO:0000256" key="2">
    <source>
        <dbReference type="RuleBase" id="RU003749"/>
    </source>
</evidence>
<dbReference type="PROSITE" id="PS50801">
    <property type="entry name" value="STAS"/>
    <property type="match status" value="1"/>
</dbReference>
<keyword evidence="5" id="KW-1185">Reference proteome</keyword>
<dbReference type="AlphaFoldDB" id="A0A8J3J8U0"/>
<evidence type="ECO:0000313" key="5">
    <source>
        <dbReference type="Proteomes" id="UP000612808"/>
    </source>
</evidence>
<sequence>MNRPPFALDRADRGQIAVLRVAGDVDVDTAWRLREELTTIMAEQDAIVEMSDVSFLDSTGLGVLVAGYRQGRNAGHRMAIASAPQRVLDILELTQLTTIFALYPDLDAATDGLLGSPSGSN</sequence>
<name>A0A8J3J8U0_9ACTN</name>
<dbReference type="GO" id="GO:0043856">
    <property type="term" value="F:anti-sigma factor antagonist activity"/>
    <property type="evidence" value="ECO:0007669"/>
    <property type="project" value="InterPro"/>
</dbReference>
<accession>A0A8J3J8U0</accession>
<dbReference type="NCBIfam" id="TIGR00377">
    <property type="entry name" value="ant_ant_sig"/>
    <property type="match status" value="1"/>
</dbReference>
<dbReference type="InterPro" id="IPR002645">
    <property type="entry name" value="STAS_dom"/>
</dbReference>
<dbReference type="InterPro" id="IPR003658">
    <property type="entry name" value="Anti-sigma_ant"/>
</dbReference>
<feature type="domain" description="STAS" evidence="3">
    <location>
        <begin position="16"/>
        <end position="113"/>
    </location>
</feature>
<comment type="similarity">
    <text evidence="1 2">Belongs to the anti-sigma-factor antagonist family.</text>
</comment>
<gene>
    <name evidence="4" type="primary">rsbV_2</name>
    <name evidence="4" type="ORF">Aru02nite_69920</name>
</gene>
<dbReference type="Pfam" id="PF01740">
    <property type="entry name" value="STAS"/>
    <property type="match status" value="1"/>
</dbReference>
<dbReference type="RefSeq" id="WP_203664717.1">
    <property type="nucleotide sequence ID" value="NZ_BAAAZM010000027.1"/>
</dbReference>
<evidence type="ECO:0000259" key="3">
    <source>
        <dbReference type="PROSITE" id="PS50801"/>
    </source>
</evidence>
<evidence type="ECO:0000256" key="1">
    <source>
        <dbReference type="ARBA" id="ARBA00009013"/>
    </source>
</evidence>
<dbReference type="Proteomes" id="UP000612808">
    <property type="component" value="Unassembled WGS sequence"/>
</dbReference>
<proteinExistence type="inferred from homology"/>
<dbReference type="SUPFAM" id="SSF52091">
    <property type="entry name" value="SpoIIaa-like"/>
    <property type="match status" value="1"/>
</dbReference>
<dbReference type="EMBL" id="BOMB01000052">
    <property type="protein sequence ID" value="GID16103.1"/>
    <property type="molecule type" value="Genomic_DNA"/>
</dbReference>
<dbReference type="CDD" id="cd07043">
    <property type="entry name" value="STAS_anti-anti-sigma_factors"/>
    <property type="match status" value="1"/>
</dbReference>
<dbReference type="PANTHER" id="PTHR33495:SF2">
    <property type="entry name" value="ANTI-SIGMA FACTOR ANTAGONIST TM_1081-RELATED"/>
    <property type="match status" value="1"/>
</dbReference>
<comment type="caution">
    <text evidence="4">The sequence shown here is derived from an EMBL/GenBank/DDBJ whole genome shotgun (WGS) entry which is preliminary data.</text>
</comment>
<dbReference type="Gene3D" id="3.30.750.24">
    <property type="entry name" value="STAS domain"/>
    <property type="match status" value="1"/>
</dbReference>